<dbReference type="InterPro" id="IPR001126">
    <property type="entry name" value="UmuC"/>
</dbReference>
<dbReference type="InterPro" id="IPR017961">
    <property type="entry name" value="DNA_pol_Y-fam_little_finger"/>
</dbReference>
<reference evidence="3 4" key="1">
    <citation type="journal article" date="2015" name="Nature">
        <title>rRNA introns, odd ribosomes, and small enigmatic genomes across a large radiation of phyla.</title>
        <authorList>
            <person name="Brown C.T."/>
            <person name="Hug L.A."/>
            <person name="Thomas B.C."/>
            <person name="Sharon I."/>
            <person name="Castelle C.J."/>
            <person name="Singh A."/>
            <person name="Wilkins M.J."/>
            <person name="Williams K.H."/>
            <person name="Banfield J.F."/>
        </authorList>
    </citation>
    <scope>NUCLEOTIDE SEQUENCE [LARGE SCALE GENOMIC DNA]</scope>
</reference>
<dbReference type="InterPro" id="IPR043128">
    <property type="entry name" value="Rev_trsase/Diguanyl_cyclase"/>
</dbReference>
<dbReference type="STRING" id="1619044.UY92_C0006G0089"/>
<dbReference type="GO" id="GO:0009432">
    <property type="term" value="P:SOS response"/>
    <property type="evidence" value="ECO:0007669"/>
    <property type="project" value="TreeGrafter"/>
</dbReference>
<dbReference type="CDD" id="cd03586">
    <property type="entry name" value="PolY_Pol_IV_kappa"/>
    <property type="match status" value="1"/>
</dbReference>
<dbReference type="EMBL" id="LCRX01000006">
    <property type="protein sequence ID" value="KKW42528.1"/>
    <property type="molecule type" value="Genomic_DNA"/>
</dbReference>
<evidence type="ECO:0000313" key="3">
    <source>
        <dbReference type="EMBL" id="KKW42528.1"/>
    </source>
</evidence>
<organism evidence="3 4">
    <name type="scientific">Candidatus Magasanikbacteria bacterium GW2011_GWA2_56_11</name>
    <dbReference type="NCBI Taxonomy" id="1619044"/>
    <lineage>
        <taxon>Bacteria</taxon>
        <taxon>Candidatus Magasanikiibacteriota</taxon>
    </lineage>
</organism>
<dbReference type="GO" id="GO:0003684">
    <property type="term" value="F:damaged DNA binding"/>
    <property type="evidence" value="ECO:0007669"/>
    <property type="project" value="InterPro"/>
</dbReference>
<dbReference type="Gene3D" id="3.30.1490.100">
    <property type="entry name" value="DNA polymerase, Y-family, little finger domain"/>
    <property type="match status" value="1"/>
</dbReference>
<dbReference type="SUPFAM" id="SSF56672">
    <property type="entry name" value="DNA/RNA polymerases"/>
    <property type="match status" value="1"/>
</dbReference>
<dbReference type="Gene3D" id="3.40.1170.60">
    <property type="match status" value="1"/>
</dbReference>
<dbReference type="PANTHER" id="PTHR11076">
    <property type="entry name" value="DNA REPAIR POLYMERASE UMUC / TRANSFERASE FAMILY MEMBER"/>
    <property type="match status" value="1"/>
</dbReference>
<comment type="similarity">
    <text evidence="1">Belongs to the DNA polymerase type-Y family.</text>
</comment>
<evidence type="ECO:0000256" key="1">
    <source>
        <dbReference type="ARBA" id="ARBA00010945"/>
    </source>
</evidence>
<dbReference type="InterPro" id="IPR036775">
    <property type="entry name" value="DNA_pol_Y-fam_lit_finger_sf"/>
</dbReference>
<dbReference type="PANTHER" id="PTHR11076:SF34">
    <property type="entry name" value="PROTEIN UMUC"/>
    <property type="match status" value="1"/>
</dbReference>
<dbReference type="GO" id="GO:0006281">
    <property type="term" value="P:DNA repair"/>
    <property type="evidence" value="ECO:0007669"/>
    <property type="project" value="InterPro"/>
</dbReference>
<dbReference type="InterPro" id="IPR022880">
    <property type="entry name" value="DNApol_IV"/>
</dbReference>
<name>A0A0G1YGG0_9BACT</name>
<feature type="domain" description="UmuC" evidence="2">
    <location>
        <begin position="11"/>
        <end position="190"/>
    </location>
</feature>
<sequence>MSSATLFPRAILHLDADAFFASCEQALHPEYKGKPVVVGADRGIATSFSYPAKRRGVKRGMTIGEIKRVAPETIILPGDYESYSLFSKRIFAIMRRFSSEVEEYSIDEGFMDITGATGPGGMKYEKIAETIKHTVERELNITVSVGLAPTKVLAKLASSWNKPDGLSWISRQDLPEYLRDFPVEAVWGIGHNTAEYMRGLSIFTAYDLAVRSAAFVQEHFAKPHQEIWRELNGASVYPVIAEAKTEYASISKTGTFTPTNERETIYAELVKNIENACRKARAYNLAARRVTIFIKTQAFKITALEAELNRASGYPEDIIRVIKPLFERLYLPGVDYRTTGVVLAGLHEADHIQGSLFELPLRLCRYKTIYRAIDALTAKFGRPTVHLGSSLPARTGTRELSRLKSGHTRLGLLTLN</sequence>
<dbReference type="AlphaFoldDB" id="A0A0G1YGG0"/>
<dbReference type="GO" id="GO:0042276">
    <property type="term" value="P:error-prone translesion synthesis"/>
    <property type="evidence" value="ECO:0007669"/>
    <property type="project" value="TreeGrafter"/>
</dbReference>
<evidence type="ECO:0000259" key="2">
    <source>
        <dbReference type="PROSITE" id="PS50173"/>
    </source>
</evidence>
<comment type="caution">
    <text evidence="3">The sequence shown here is derived from an EMBL/GenBank/DDBJ whole genome shotgun (WGS) entry which is preliminary data.</text>
</comment>
<protein>
    <submittedName>
        <fullName evidence="3">Polymerase IV protein</fullName>
    </submittedName>
</protein>
<dbReference type="Pfam" id="PF11799">
    <property type="entry name" value="IMS_C"/>
    <property type="match status" value="1"/>
</dbReference>
<dbReference type="InterPro" id="IPR050116">
    <property type="entry name" value="DNA_polymerase-Y"/>
</dbReference>
<dbReference type="InterPro" id="IPR043502">
    <property type="entry name" value="DNA/RNA_pol_sf"/>
</dbReference>
<dbReference type="GO" id="GO:0005829">
    <property type="term" value="C:cytosol"/>
    <property type="evidence" value="ECO:0007669"/>
    <property type="project" value="TreeGrafter"/>
</dbReference>
<dbReference type="PATRIC" id="fig|1619044.3.peg.531"/>
<dbReference type="Pfam" id="PF00817">
    <property type="entry name" value="IMS"/>
    <property type="match status" value="1"/>
</dbReference>
<dbReference type="Gene3D" id="1.10.150.20">
    <property type="entry name" value="5' to 3' exonuclease, C-terminal subdomain"/>
    <property type="match status" value="1"/>
</dbReference>
<evidence type="ECO:0000313" key="4">
    <source>
        <dbReference type="Proteomes" id="UP000033870"/>
    </source>
</evidence>
<dbReference type="Proteomes" id="UP000033870">
    <property type="component" value="Unassembled WGS sequence"/>
</dbReference>
<dbReference type="PROSITE" id="PS50173">
    <property type="entry name" value="UMUC"/>
    <property type="match status" value="1"/>
</dbReference>
<dbReference type="Gene3D" id="3.30.70.270">
    <property type="match status" value="1"/>
</dbReference>
<gene>
    <name evidence="3" type="ORF">UY92_C0006G0089</name>
</gene>
<dbReference type="GO" id="GO:0003887">
    <property type="term" value="F:DNA-directed DNA polymerase activity"/>
    <property type="evidence" value="ECO:0007669"/>
    <property type="project" value="InterPro"/>
</dbReference>
<proteinExistence type="inferred from homology"/>
<dbReference type="SUPFAM" id="SSF100879">
    <property type="entry name" value="Lesion bypass DNA polymerase (Y-family), little finger domain"/>
    <property type="match status" value="1"/>
</dbReference>
<accession>A0A0G1YGG0</accession>